<keyword evidence="3" id="KW-1185">Reference proteome</keyword>
<feature type="region of interest" description="Disordered" evidence="1">
    <location>
        <begin position="52"/>
        <end position="103"/>
    </location>
</feature>
<dbReference type="EMBL" id="SJPN01000004">
    <property type="protein sequence ID" value="TWU02851.1"/>
    <property type="molecule type" value="Genomic_DNA"/>
</dbReference>
<evidence type="ECO:0000256" key="1">
    <source>
        <dbReference type="SAM" id="MobiDB-lite"/>
    </source>
</evidence>
<reference evidence="2 3" key="1">
    <citation type="submission" date="2019-02" db="EMBL/GenBank/DDBJ databases">
        <title>Deep-cultivation of Planctomycetes and their phenomic and genomic characterization uncovers novel biology.</title>
        <authorList>
            <person name="Wiegand S."/>
            <person name="Jogler M."/>
            <person name="Boedeker C."/>
            <person name="Pinto D."/>
            <person name="Vollmers J."/>
            <person name="Rivas-Marin E."/>
            <person name="Kohn T."/>
            <person name="Peeters S.H."/>
            <person name="Heuer A."/>
            <person name="Rast P."/>
            <person name="Oberbeckmann S."/>
            <person name="Bunk B."/>
            <person name="Jeske O."/>
            <person name="Meyerdierks A."/>
            <person name="Storesund J.E."/>
            <person name="Kallscheuer N."/>
            <person name="Luecker S."/>
            <person name="Lage O.M."/>
            <person name="Pohl T."/>
            <person name="Merkel B.J."/>
            <person name="Hornburger P."/>
            <person name="Mueller R.-W."/>
            <person name="Bruemmer F."/>
            <person name="Labrenz M."/>
            <person name="Spormann A.M."/>
            <person name="Op Den Camp H."/>
            <person name="Overmann J."/>
            <person name="Amann R."/>
            <person name="Jetten M.S.M."/>
            <person name="Mascher T."/>
            <person name="Medema M.H."/>
            <person name="Devos D.P."/>
            <person name="Kaster A.-K."/>
            <person name="Ovreas L."/>
            <person name="Rohde M."/>
            <person name="Galperin M.Y."/>
            <person name="Jogler C."/>
        </authorList>
    </citation>
    <scope>NUCLEOTIDE SEQUENCE [LARGE SCALE GENOMIC DNA]</scope>
    <source>
        <strain evidence="2 3">Pla52n</strain>
    </source>
</reference>
<organism evidence="2 3">
    <name type="scientific">Stieleria varia</name>
    <dbReference type="NCBI Taxonomy" id="2528005"/>
    <lineage>
        <taxon>Bacteria</taxon>
        <taxon>Pseudomonadati</taxon>
        <taxon>Planctomycetota</taxon>
        <taxon>Planctomycetia</taxon>
        <taxon>Pirellulales</taxon>
        <taxon>Pirellulaceae</taxon>
        <taxon>Stieleria</taxon>
    </lineage>
</organism>
<dbReference type="AlphaFoldDB" id="A0A5C6ATV1"/>
<protein>
    <submittedName>
        <fullName evidence="2">Uncharacterized protein</fullName>
    </submittedName>
</protein>
<name>A0A5C6ATV1_9BACT</name>
<sequence length="103" mass="11264">MEQTRQFVDLAMTLNSSLSDTASLAETMKCHLLPISPEVVQFFKLLKNDTFTETSPSPKKLWEGSNKQSNVREGASTTGYAQTALPGNLAKTRFPTLPTASGR</sequence>
<dbReference type="Proteomes" id="UP000320176">
    <property type="component" value="Unassembled WGS sequence"/>
</dbReference>
<feature type="compositionally biased region" description="Polar residues" evidence="1">
    <location>
        <begin position="65"/>
        <end position="81"/>
    </location>
</feature>
<evidence type="ECO:0000313" key="2">
    <source>
        <dbReference type="EMBL" id="TWU02851.1"/>
    </source>
</evidence>
<evidence type="ECO:0000313" key="3">
    <source>
        <dbReference type="Proteomes" id="UP000320176"/>
    </source>
</evidence>
<accession>A0A5C6ATV1</accession>
<proteinExistence type="predicted"/>
<comment type="caution">
    <text evidence="2">The sequence shown here is derived from an EMBL/GenBank/DDBJ whole genome shotgun (WGS) entry which is preliminary data.</text>
</comment>
<gene>
    <name evidence="2" type="ORF">Pla52n_39110</name>
</gene>